<gene>
    <name evidence="2" type="ORF">Tco_0989594</name>
</gene>
<accession>A0ABQ5EV76</accession>
<feature type="compositionally biased region" description="Low complexity" evidence="1">
    <location>
        <begin position="35"/>
        <end position="44"/>
    </location>
</feature>
<evidence type="ECO:0000313" key="3">
    <source>
        <dbReference type="Proteomes" id="UP001151760"/>
    </source>
</evidence>
<feature type="region of interest" description="Disordered" evidence="1">
    <location>
        <begin position="1"/>
        <end position="44"/>
    </location>
</feature>
<dbReference type="Proteomes" id="UP001151760">
    <property type="component" value="Unassembled WGS sequence"/>
</dbReference>
<evidence type="ECO:0000256" key="1">
    <source>
        <dbReference type="SAM" id="MobiDB-lite"/>
    </source>
</evidence>
<keyword evidence="3" id="KW-1185">Reference proteome</keyword>
<reference evidence="2" key="1">
    <citation type="journal article" date="2022" name="Int. J. Mol. Sci.">
        <title>Draft Genome of Tanacetum Coccineum: Genomic Comparison of Closely Related Tanacetum-Family Plants.</title>
        <authorList>
            <person name="Yamashiro T."/>
            <person name="Shiraishi A."/>
            <person name="Nakayama K."/>
            <person name="Satake H."/>
        </authorList>
    </citation>
    <scope>NUCLEOTIDE SEQUENCE</scope>
</reference>
<sequence>MAELADAGAENDGNKGTNDDNNIEGNADGEDEHNNPGSSNDNPNGNGCTYKEFMTCNLSQHALTSLHHVIRIQDRKEKKYKEMLERKEEEKGRLVLSCCVIFDIGPLSLSFDLVFHSEILKYFPCLLCHFRHLVILCLDRHAHTMHYLENLLTISLDNLFLDSLDILKEDHKYQSCIIDTSSIHIESRKLPTAMLFDDDTGRISIRHYEILKSITLNVLA</sequence>
<name>A0ABQ5EV76_9ASTR</name>
<organism evidence="2 3">
    <name type="scientific">Tanacetum coccineum</name>
    <dbReference type="NCBI Taxonomy" id="301880"/>
    <lineage>
        <taxon>Eukaryota</taxon>
        <taxon>Viridiplantae</taxon>
        <taxon>Streptophyta</taxon>
        <taxon>Embryophyta</taxon>
        <taxon>Tracheophyta</taxon>
        <taxon>Spermatophyta</taxon>
        <taxon>Magnoliopsida</taxon>
        <taxon>eudicotyledons</taxon>
        <taxon>Gunneridae</taxon>
        <taxon>Pentapetalae</taxon>
        <taxon>asterids</taxon>
        <taxon>campanulids</taxon>
        <taxon>Asterales</taxon>
        <taxon>Asteraceae</taxon>
        <taxon>Asteroideae</taxon>
        <taxon>Anthemideae</taxon>
        <taxon>Anthemidinae</taxon>
        <taxon>Tanacetum</taxon>
    </lineage>
</organism>
<protein>
    <submittedName>
        <fullName evidence="2">Uncharacterized protein</fullName>
    </submittedName>
</protein>
<dbReference type="EMBL" id="BQNB010016680">
    <property type="protein sequence ID" value="GJT54540.1"/>
    <property type="molecule type" value="Genomic_DNA"/>
</dbReference>
<evidence type="ECO:0000313" key="2">
    <source>
        <dbReference type="EMBL" id="GJT54540.1"/>
    </source>
</evidence>
<reference evidence="2" key="2">
    <citation type="submission" date="2022-01" db="EMBL/GenBank/DDBJ databases">
        <authorList>
            <person name="Yamashiro T."/>
            <person name="Shiraishi A."/>
            <person name="Satake H."/>
            <person name="Nakayama K."/>
        </authorList>
    </citation>
    <scope>NUCLEOTIDE SEQUENCE</scope>
</reference>
<proteinExistence type="predicted"/>
<comment type="caution">
    <text evidence="2">The sequence shown here is derived from an EMBL/GenBank/DDBJ whole genome shotgun (WGS) entry which is preliminary data.</text>
</comment>